<evidence type="ECO:0000313" key="4">
    <source>
        <dbReference type="Proteomes" id="UP000268016"/>
    </source>
</evidence>
<evidence type="ECO:0000259" key="2">
    <source>
        <dbReference type="Pfam" id="PF07331"/>
    </source>
</evidence>
<keyword evidence="1" id="KW-0812">Transmembrane</keyword>
<protein>
    <submittedName>
        <fullName evidence="3">Tripartite tricarboxylate transporter TctB family protein</fullName>
    </submittedName>
</protein>
<feature type="transmembrane region" description="Helical" evidence="1">
    <location>
        <begin position="40"/>
        <end position="58"/>
    </location>
</feature>
<accession>A0A3N2R4B8</accession>
<keyword evidence="4" id="KW-1185">Reference proteome</keyword>
<reference evidence="3 4" key="1">
    <citation type="submission" date="2018-10" db="EMBL/GenBank/DDBJ databases">
        <title>Histidinibacterium lentulum gen. nov., sp. nov., a marine bacterium from the culture broth of Picochlorum sp. 122.</title>
        <authorList>
            <person name="Wang G."/>
        </authorList>
    </citation>
    <scope>NUCLEOTIDE SEQUENCE [LARGE SCALE GENOMIC DNA]</scope>
    <source>
        <strain evidence="3 4">B17</strain>
    </source>
</reference>
<organism evidence="3 4">
    <name type="scientific">Histidinibacterium lentulum</name>
    <dbReference type="NCBI Taxonomy" id="2480588"/>
    <lineage>
        <taxon>Bacteria</taxon>
        <taxon>Pseudomonadati</taxon>
        <taxon>Pseudomonadota</taxon>
        <taxon>Alphaproteobacteria</taxon>
        <taxon>Rhodobacterales</taxon>
        <taxon>Paracoccaceae</taxon>
        <taxon>Histidinibacterium</taxon>
    </lineage>
</organism>
<dbReference type="Pfam" id="PF07331">
    <property type="entry name" value="TctB"/>
    <property type="match status" value="1"/>
</dbReference>
<keyword evidence="1" id="KW-0472">Membrane</keyword>
<feature type="transmembrane region" description="Helical" evidence="1">
    <location>
        <begin position="98"/>
        <end position="124"/>
    </location>
</feature>
<sequence length="170" mass="18444">MDTRRDLGVSLGVVLLGLFILYGAFRIEQAIYKDAIGSSSFPYALGAMITLGGGVLALRRLRDLRRDERYLAPAEGTPDEAGHPASALRAASVMGATLAYILLIVPLGYLLATPLFVATALVVMQERRPGVVVSCAVLWTIGSYLIFAQFLSVRLPLGPLEEWFRTLGLY</sequence>
<dbReference type="InterPro" id="IPR009936">
    <property type="entry name" value="DUF1468"/>
</dbReference>
<evidence type="ECO:0000256" key="1">
    <source>
        <dbReference type="SAM" id="Phobius"/>
    </source>
</evidence>
<evidence type="ECO:0000313" key="3">
    <source>
        <dbReference type="EMBL" id="ROU02332.1"/>
    </source>
</evidence>
<name>A0A3N2R4B8_9RHOB</name>
<proteinExistence type="predicted"/>
<dbReference type="EMBL" id="RDRB01000004">
    <property type="protein sequence ID" value="ROU02332.1"/>
    <property type="molecule type" value="Genomic_DNA"/>
</dbReference>
<feature type="domain" description="DUF1468" evidence="2">
    <location>
        <begin position="10"/>
        <end position="156"/>
    </location>
</feature>
<comment type="caution">
    <text evidence="3">The sequence shown here is derived from an EMBL/GenBank/DDBJ whole genome shotgun (WGS) entry which is preliminary data.</text>
</comment>
<feature type="transmembrane region" description="Helical" evidence="1">
    <location>
        <begin position="7"/>
        <end position="25"/>
    </location>
</feature>
<dbReference type="OrthoDB" id="7347787at2"/>
<dbReference type="RefSeq" id="WP_123641849.1">
    <property type="nucleotide sequence ID" value="NZ_ML119084.1"/>
</dbReference>
<feature type="transmembrane region" description="Helical" evidence="1">
    <location>
        <begin position="130"/>
        <end position="151"/>
    </location>
</feature>
<gene>
    <name evidence="3" type="ORF">EAT49_08265</name>
</gene>
<dbReference type="AlphaFoldDB" id="A0A3N2R4B8"/>
<dbReference type="Proteomes" id="UP000268016">
    <property type="component" value="Unassembled WGS sequence"/>
</dbReference>
<keyword evidence="1" id="KW-1133">Transmembrane helix</keyword>